<proteinExistence type="predicted"/>
<dbReference type="InterPro" id="IPR029057">
    <property type="entry name" value="PRTase-like"/>
</dbReference>
<dbReference type="SUPFAM" id="SSF53271">
    <property type="entry name" value="PRTase-like"/>
    <property type="match status" value="1"/>
</dbReference>
<gene>
    <name evidence="1" type="ORF">LMG7974_00036</name>
</gene>
<name>A0ABM8Q1J2_9BACT</name>
<dbReference type="RefSeq" id="WP_229931864.1">
    <property type="nucleotide sequence ID" value="NZ_CAJHOF010000001.1"/>
</dbReference>
<organism evidence="1 2">
    <name type="scientific">Campylobacter majalis</name>
    <dbReference type="NCBI Taxonomy" id="2790656"/>
    <lineage>
        <taxon>Bacteria</taxon>
        <taxon>Pseudomonadati</taxon>
        <taxon>Campylobacterota</taxon>
        <taxon>Epsilonproteobacteria</taxon>
        <taxon>Campylobacterales</taxon>
        <taxon>Campylobacteraceae</taxon>
        <taxon>Campylobacter</taxon>
    </lineage>
</organism>
<dbReference type="EMBL" id="CAJHOF010000001">
    <property type="protein sequence ID" value="CAD7286692.1"/>
    <property type="molecule type" value="Genomic_DNA"/>
</dbReference>
<dbReference type="Gene3D" id="3.40.50.2020">
    <property type="match status" value="1"/>
</dbReference>
<dbReference type="GO" id="GO:0016740">
    <property type="term" value="F:transferase activity"/>
    <property type="evidence" value="ECO:0007669"/>
    <property type="project" value="UniProtKB-KW"/>
</dbReference>
<evidence type="ECO:0000313" key="2">
    <source>
        <dbReference type="Proteomes" id="UP000789803"/>
    </source>
</evidence>
<reference evidence="1 2" key="1">
    <citation type="submission" date="2020-11" db="EMBL/GenBank/DDBJ databases">
        <authorList>
            <person name="Peeters C."/>
        </authorList>
    </citation>
    <scope>NUCLEOTIDE SEQUENCE [LARGE SCALE GENOMIC DNA]</scope>
    <source>
        <strain evidence="1 2">LMG 7974</strain>
    </source>
</reference>
<comment type="caution">
    <text evidence="1">The sequence shown here is derived from an EMBL/GenBank/DDBJ whole genome shotgun (WGS) entry which is preliminary data.</text>
</comment>
<keyword evidence="2" id="KW-1185">Reference proteome</keyword>
<keyword evidence="1" id="KW-0808">Transferase</keyword>
<dbReference type="Proteomes" id="UP000789803">
    <property type="component" value="Unassembled WGS sequence"/>
</dbReference>
<accession>A0ABM8Q1J2</accession>
<dbReference type="CDD" id="cd06223">
    <property type="entry name" value="PRTases_typeI"/>
    <property type="match status" value="1"/>
</dbReference>
<dbReference type="Gene3D" id="3.30.1310.20">
    <property type="entry name" value="PRTase-like"/>
    <property type="match status" value="1"/>
</dbReference>
<evidence type="ECO:0000313" key="1">
    <source>
        <dbReference type="EMBL" id="CAD7286692.1"/>
    </source>
</evidence>
<dbReference type="InterPro" id="IPR000836">
    <property type="entry name" value="PRTase_dom"/>
</dbReference>
<protein>
    <submittedName>
        <fullName evidence="1">Phosphoribosyl transferase</fullName>
    </submittedName>
</protein>
<sequence>MIENVTIFKDEIDAAQNLAKILPAEHLKELNTLIICSSIDSVLLVDEVAKMIELDYELLFTQPIHAPNNPKCNIAIVSENEEIIVNDELVKAFDISYDFVYSQAKRQYEETILKKIYKFRNGDLLSNLQGRNILIIDEGTQTGMTAMICIKTLIKAGAKTISYATPIIAMDVAMHLSDLTDDIYAVDRISHFIDVNSYYDNKMALGDDEIIAILKNSQRYKKLQKGDNTDAI</sequence>